<evidence type="ECO:0000259" key="2">
    <source>
        <dbReference type="SMART" id="SM00829"/>
    </source>
</evidence>
<dbReference type="Pfam" id="PF08240">
    <property type="entry name" value="ADH_N"/>
    <property type="match status" value="1"/>
</dbReference>
<feature type="domain" description="Enoyl reductase (ER)" evidence="2">
    <location>
        <begin position="26"/>
        <end position="319"/>
    </location>
</feature>
<gene>
    <name evidence="3" type="ORF">QQX98_006915</name>
</gene>
<dbReference type="InterPro" id="IPR052585">
    <property type="entry name" value="Lipid_raft_assoc_Zn_ADH"/>
</dbReference>
<dbReference type="PANTHER" id="PTHR43482:SF4">
    <property type="entry name" value="ALCOHOL DEHYDROGENASE, PUTATIVE (AFU_ORTHOLOGUE AFUA_7G06260)-RELATED"/>
    <property type="match status" value="1"/>
</dbReference>
<proteinExistence type="predicted"/>
<comment type="caution">
    <text evidence="3">The sequence shown here is derived from an EMBL/GenBank/DDBJ whole genome shotgun (WGS) entry which is preliminary data.</text>
</comment>
<name>A0ABR1GZF0_9HYPO</name>
<feature type="region of interest" description="Disordered" evidence="1">
    <location>
        <begin position="1"/>
        <end position="31"/>
    </location>
</feature>
<organism evidence="3 4">
    <name type="scientific">Neonectria punicea</name>
    <dbReference type="NCBI Taxonomy" id="979145"/>
    <lineage>
        <taxon>Eukaryota</taxon>
        <taxon>Fungi</taxon>
        <taxon>Dikarya</taxon>
        <taxon>Ascomycota</taxon>
        <taxon>Pezizomycotina</taxon>
        <taxon>Sordariomycetes</taxon>
        <taxon>Hypocreomycetidae</taxon>
        <taxon>Hypocreales</taxon>
        <taxon>Nectriaceae</taxon>
        <taxon>Neonectria</taxon>
    </lineage>
</organism>
<dbReference type="InterPro" id="IPR036291">
    <property type="entry name" value="NAD(P)-bd_dom_sf"/>
</dbReference>
<dbReference type="SUPFAM" id="SSF51735">
    <property type="entry name" value="NAD(P)-binding Rossmann-fold domains"/>
    <property type="match status" value="1"/>
</dbReference>
<protein>
    <recommendedName>
        <fullName evidence="2">Enoyl reductase (ER) domain-containing protein</fullName>
    </recommendedName>
</protein>
<dbReference type="CDD" id="cd05289">
    <property type="entry name" value="MDR_like_2"/>
    <property type="match status" value="1"/>
</dbReference>
<accession>A0ABR1GZF0</accession>
<dbReference type="Gene3D" id="3.40.50.720">
    <property type="entry name" value="NAD(P)-binding Rossmann-like Domain"/>
    <property type="match status" value="1"/>
</dbReference>
<keyword evidence="4" id="KW-1185">Reference proteome</keyword>
<reference evidence="3 4" key="1">
    <citation type="journal article" date="2025" name="Microbiol. Resour. Announc.">
        <title>Draft genome sequences for Neonectria magnoliae and Neonectria punicea, canker pathogens of Liriodendron tulipifera and Acer saccharum in West Virginia.</title>
        <authorList>
            <person name="Petronek H.M."/>
            <person name="Kasson M.T."/>
            <person name="Metheny A.M."/>
            <person name="Stauder C.M."/>
            <person name="Lovett B."/>
            <person name="Lynch S.C."/>
            <person name="Garnas J.R."/>
            <person name="Kasson L.R."/>
            <person name="Stajich J.E."/>
        </authorList>
    </citation>
    <scope>NUCLEOTIDE SEQUENCE [LARGE SCALE GENOMIC DNA]</scope>
    <source>
        <strain evidence="3 4">NRRL 64653</strain>
    </source>
</reference>
<evidence type="ECO:0000256" key="1">
    <source>
        <dbReference type="SAM" id="MobiDB-lite"/>
    </source>
</evidence>
<dbReference type="InterPro" id="IPR011032">
    <property type="entry name" value="GroES-like_sf"/>
</dbReference>
<dbReference type="SUPFAM" id="SSF50129">
    <property type="entry name" value="GroES-like"/>
    <property type="match status" value="1"/>
</dbReference>
<dbReference type="Gene3D" id="3.90.180.10">
    <property type="entry name" value="Medium-chain alcohol dehydrogenases, catalytic domain"/>
    <property type="match status" value="1"/>
</dbReference>
<dbReference type="InterPro" id="IPR013154">
    <property type="entry name" value="ADH-like_N"/>
</dbReference>
<dbReference type="EMBL" id="JAZAVJ010000108">
    <property type="protein sequence ID" value="KAK7414220.1"/>
    <property type="molecule type" value="Genomic_DNA"/>
</dbReference>
<feature type="compositionally biased region" description="Low complexity" evidence="1">
    <location>
        <begin position="19"/>
        <end position="30"/>
    </location>
</feature>
<dbReference type="SMART" id="SM00829">
    <property type="entry name" value="PKS_ER"/>
    <property type="match status" value="1"/>
</dbReference>
<dbReference type="Proteomes" id="UP001498476">
    <property type="component" value="Unassembled WGS sequence"/>
</dbReference>
<dbReference type="InterPro" id="IPR020843">
    <property type="entry name" value="ER"/>
</dbReference>
<evidence type="ECO:0000313" key="4">
    <source>
        <dbReference type="Proteomes" id="UP001498476"/>
    </source>
</evidence>
<dbReference type="PANTHER" id="PTHR43482">
    <property type="entry name" value="PROTEIN AST1-RELATED"/>
    <property type="match status" value="1"/>
</dbReference>
<dbReference type="Pfam" id="PF13602">
    <property type="entry name" value="ADH_zinc_N_2"/>
    <property type="match status" value="1"/>
</dbReference>
<evidence type="ECO:0000313" key="3">
    <source>
        <dbReference type="EMBL" id="KAK7414220.1"/>
    </source>
</evidence>
<sequence>MQGKMRAVRIHPAGSGTTPFSPSNPAPSSSLVLDQDVRMPQPEPGQVLVRVHAAAVTRDELKWPESYREDFHILGYDFSGVVDSVRGVETFKPGDEVFAMYVVVDAHELALKPKTLDWAEAATVPMSVLTAWQALFVKGGIPAPDFITPIETDVHSWVLVTGATGAVGSYILRLATLAGWCVIAATSSKTRNKEFLLRSNAAEVIDYSEIKHRSFDIIIDTVGGEALANAWSSISDNGTLVSVDSSSFAFADNPPAGKEGVKAIFFVVEPSGTQLSMISWVLERGLLSPLLADTFPFAEARAAYERANGRTDRRGKVALMVRP</sequence>